<evidence type="ECO:0000313" key="2">
    <source>
        <dbReference type="EMBL" id="CAF2087607.1"/>
    </source>
</evidence>
<keyword evidence="1" id="KW-0472">Membrane</keyword>
<reference evidence="2" key="1">
    <citation type="submission" date="2021-01" db="EMBL/GenBank/DDBJ databases">
        <authorList>
            <consortium name="Genoscope - CEA"/>
            <person name="William W."/>
        </authorList>
    </citation>
    <scope>NUCLEOTIDE SEQUENCE</scope>
</reference>
<gene>
    <name evidence="2" type="ORF">DARMORV10_A06P29740.1</name>
</gene>
<dbReference type="Proteomes" id="UP001295469">
    <property type="component" value="Chromosome A06"/>
</dbReference>
<name>A0A816SGC5_BRANA</name>
<sequence>MASLRFSPAGWVSLASSEGNAYVLLYLFLEWSRLLCGSNISFVSCSFQYLVFLVYFFITTKPLSQPDLVFVSTTVCRLYSHSSRRHHHSLVKSLPLI</sequence>
<keyword evidence="1" id="KW-1133">Transmembrane helix</keyword>
<dbReference type="EMBL" id="HG994360">
    <property type="protein sequence ID" value="CAF2087607.1"/>
    <property type="molecule type" value="Genomic_DNA"/>
</dbReference>
<feature type="transmembrane region" description="Helical" evidence="1">
    <location>
        <begin position="6"/>
        <end position="28"/>
    </location>
</feature>
<organism evidence="2">
    <name type="scientific">Brassica napus</name>
    <name type="common">Rape</name>
    <dbReference type="NCBI Taxonomy" id="3708"/>
    <lineage>
        <taxon>Eukaryota</taxon>
        <taxon>Viridiplantae</taxon>
        <taxon>Streptophyta</taxon>
        <taxon>Embryophyta</taxon>
        <taxon>Tracheophyta</taxon>
        <taxon>Spermatophyta</taxon>
        <taxon>Magnoliopsida</taxon>
        <taxon>eudicotyledons</taxon>
        <taxon>Gunneridae</taxon>
        <taxon>Pentapetalae</taxon>
        <taxon>rosids</taxon>
        <taxon>malvids</taxon>
        <taxon>Brassicales</taxon>
        <taxon>Brassicaceae</taxon>
        <taxon>Brassiceae</taxon>
        <taxon>Brassica</taxon>
    </lineage>
</organism>
<proteinExistence type="predicted"/>
<dbReference type="AlphaFoldDB" id="A0A816SGC5"/>
<keyword evidence="1" id="KW-0812">Transmembrane</keyword>
<evidence type="ECO:0000256" key="1">
    <source>
        <dbReference type="SAM" id="Phobius"/>
    </source>
</evidence>
<protein>
    <submittedName>
        <fullName evidence="2">(rape) hypothetical protein</fullName>
    </submittedName>
</protein>
<feature type="transmembrane region" description="Helical" evidence="1">
    <location>
        <begin position="40"/>
        <end position="58"/>
    </location>
</feature>
<accession>A0A816SGC5</accession>